<gene>
    <name evidence="11" type="ORF">AVDCRST_MAG79-2284</name>
</gene>
<keyword evidence="3 10" id="KW-0547">Nucleotide-binding</keyword>
<dbReference type="InterPro" id="IPR024088">
    <property type="entry name" value="Tyr-tRNA-ligase_bac-type"/>
</dbReference>
<evidence type="ECO:0000256" key="5">
    <source>
        <dbReference type="ARBA" id="ARBA00022917"/>
    </source>
</evidence>
<dbReference type="Gene3D" id="3.40.50.620">
    <property type="entry name" value="HUPs"/>
    <property type="match status" value="1"/>
</dbReference>
<dbReference type="GO" id="GO:0005524">
    <property type="term" value="F:ATP binding"/>
    <property type="evidence" value="ECO:0007669"/>
    <property type="project" value="UniProtKB-KW"/>
</dbReference>
<keyword evidence="4 10" id="KW-0067">ATP-binding</keyword>
<dbReference type="PRINTS" id="PR01040">
    <property type="entry name" value="TRNASYNTHTYR"/>
</dbReference>
<evidence type="ECO:0000256" key="6">
    <source>
        <dbReference type="ARBA" id="ARBA00023146"/>
    </source>
</evidence>
<evidence type="ECO:0000256" key="4">
    <source>
        <dbReference type="ARBA" id="ARBA00022840"/>
    </source>
</evidence>
<keyword evidence="2 10" id="KW-0436">Ligase</keyword>
<dbReference type="PROSITE" id="PS50889">
    <property type="entry name" value="S4"/>
    <property type="match status" value="1"/>
</dbReference>
<name>A0A6J4UDX2_9ACTN</name>
<evidence type="ECO:0000313" key="11">
    <source>
        <dbReference type="EMBL" id="CAA9545762.1"/>
    </source>
</evidence>
<protein>
    <recommendedName>
        <fullName evidence="1 8">Tyrosine--tRNA ligase</fullName>
        <ecNumber evidence="1 8">6.1.1.1</ecNumber>
    </recommendedName>
</protein>
<dbReference type="Pfam" id="PF00579">
    <property type="entry name" value="tRNA-synt_1b"/>
    <property type="match status" value="1"/>
</dbReference>
<dbReference type="PANTHER" id="PTHR11766:SF1">
    <property type="entry name" value="TYROSINE--TRNA LIGASE"/>
    <property type="match status" value="1"/>
</dbReference>
<keyword evidence="6 10" id="KW-0030">Aminoacyl-tRNA synthetase</keyword>
<evidence type="ECO:0000256" key="3">
    <source>
        <dbReference type="ARBA" id="ARBA00022741"/>
    </source>
</evidence>
<dbReference type="InterPro" id="IPR014729">
    <property type="entry name" value="Rossmann-like_a/b/a_fold"/>
</dbReference>
<evidence type="ECO:0000256" key="2">
    <source>
        <dbReference type="ARBA" id="ARBA00022598"/>
    </source>
</evidence>
<comment type="similarity">
    <text evidence="10">Belongs to the class-I aminoacyl-tRNA synthetase family.</text>
</comment>
<dbReference type="Gene3D" id="1.10.240.10">
    <property type="entry name" value="Tyrosyl-Transfer RNA Synthetase"/>
    <property type="match status" value="1"/>
</dbReference>
<dbReference type="SUPFAM" id="SSF52374">
    <property type="entry name" value="Nucleotidylyl transferase"/>
    <property type="match status" value="1"/>
</dbReference>
<evidence type="ECO:0000256" key="9">
    <source>
        <dbReference type="PROSITE-ProRule" id="PRU00182"/>
    </source>
</evidence>
<keyword evidence="5 10" id="KW-0648">Protein biosynthesis</keyword>
<dbReference type="InterPro" id="IPR002307">
    <property type="entry name" value="Tyr-tRNA-ligase"/>
</dbReference>
<dbReference type="AlphaFoldDB" id="A0A6J4UDX2"/>
<evidence type="ECO:0000256" key="10">
    <source>
        <dbReference type="RuleBase" id="RU363036"/>
    </source>
</evidence>
<organism evidence="11">
    <name type="scientific">uncultured Thermoleophilia bacterium</name>
    <dbReference type="NCBI Taxonomy" id="1497501"/>
    <lineage>
        <taxon>Bacteria</taxon>
        <taxon>Bacillati</taxon>
        <taxon>Actinomycetota</taxon>
        <taxon>Thermoleophilia</taxon>
        <taxon>environmental samples</taxon>
    </lineage>
</organism>
<reference evidence="11" key="1">
    <citation type="submission" date="2020-02" db="EMBL/GenBank/DDBJ databases">
        <authorList>
            <person name="Meier V. D."/>
        </authorList>
    </citation>
    <scope>NUCLEOTIDE SEQUENCE</scope>
    <source>
        <strain evidence="11">AVDCRST_MAG79</strain>
    </source>
</reference>
<dbReference type="GO" id="GO:0004831">
    <property type="term" value="F:tyrosine-tRNA ligase activity"/>
    <property type="evidence" value="ECO:0007669"/>
    <property type="project" value="UniProtKB-UniRule"/>
</dbReference>
<comment type="catalytic activity">
    <reaction evidence="7">
        <text>tRNA(Tyr) + L-tyrosine + ATP = L-tyrosyl-tRNA(Tyr) + AMP + diphosphate + H(+)</text>
        <dbReference type="Rhea" id="RHEA:10220"/>
        <dbReference type="Rhea" id="RHEA-COMP:9706"/>
        <dbReference type="Rhea" id="RHEA-COMP:9707"/>
        <dbReference type="ChEBI" id="CHEBI:15378"/>
        <dbReference type="ChEBI" id="CHEBI:30616"/>
        <dbReference type="ChEBI" id="CHEBI:33019"/>
        <dbReference type="ChEBI" id="CHEBI:58315"/>
        <dbReference type="ChEBI" id="CHEBI:78442"/>
        <dbReference type="ChEBI" id="CHEBI:78536"/>
        <dbReference type="ChEBI" id="CHEBI:456215"/>
        <dbReference type="EC" id="6.1.1.1"/>
    </reaction>
</comment>
<dbReference type="GO" id="GO:0003723">
    <property type="term" value="F:RNA binding"/>
    <property type="evidence" value="ECO:0007669"/>
    <property type="project" value="UniProtKB-KW"/>
</dbReference>
<dbReference type="NCBIfam" id="TIGR00234">
    <property type="entry name" value="tyrS"/>
    <property type="match status" value="1"/>
</dbReference>
<dbReference type="CDD" id="cd00165">
    <property type="entry name" value="S4"/>
    <property type="match status" value="1"/>
</dbReference>
<accession>A0A6J4UDX2</accession>
<evidence type="ECO:0000256" key="8">
    <source>
        <dbReference type="NCBIfam" id="TIGR00234"/>
    </source>
</evidence>
<evidence type="ECO:0000256" key="7">
    <source>
        <dbReference type="ARBA" id="ARBA00048248"/>
    </source>
</evidence>
<keyword evidence="9" id="KW-0694">RNA-binding</keyword>
<dbReference type="SUPFAM" id="SSF55174">
    <property type="entry name" value="Alpha-L RNA-binding motif"/>
    <property type="match status" value="1"/>
</dbReference>
<dbReference type="GO" id="GO:0005829">
    <property type="term" value="C:cytosol"/>
    <property type="evidence" value="ECO:0007669"/>
    <property type="project" value="TreeGrafter"/>
</dbReference>
<evidence type="ECO:0000256" key="1">
    <source>
        <dbReference type="ARBA" id="ARBA00013160"/>
    </source>
</evidence>
<dbReference type="CDD" id="cd00805">
    <property type="entry name" value="TyrRS_core"/>
    <property type="match status" value="1"/>
</dbReference>
<dbReference type="PANTHER" id="PTHR11766">
    <property type="entry name" value="TYROSYL-TRNA SYNTHETASE"/>
    <property type="match status" value="1"/>
</dbReference>
<dbReference type="GO" id="GO:0006437">
    <property type="term" value="P:tyrosyl-tRNA aminoacylation"/>
    <property type="evidence" value="ECO:0007669"/>
    <property type="project" value="UniProtKB-UniRule"/>
</dbReference>
<dbReference type="InterPro" id="IPR002305">
    <property type="entry name" value="aa-tRNA-synth_Ic"/>
</dbReference>
<dbReference type="InterPro" id="IPR036986">
    <property type="entry name" value="S4_RNA-bd_sf"/>
</dbReference>
<proteinExistence type="inferred from homology"/>
<dbReference type="EC" id="6.1.1.1" evidence="1 8"/>
<dbReference type="Gene3D" id="3.10.290.10">
    <property type="entry name" value="RNA-binding S4 domain"/>
    <property type="match status" value="1"/>
</dbReference>
<sequence>MLGASNEKRSGGVPLVRRRRMVCRPVPSRGEAGTVPPAGPAGVGILRPMPADVRPLLAHTVDVLPAGGLEARLRRAEAEGRPLRVKLGLDPTAPAVTLGWGVVLGKLRAFQDAGHTAVLIVGDYTARVGDPSGRSGTRPMLTAEQIAANEADYLRQFSTFLDLDRVELRHNSEWLGELGTAGLLELAARTTVARMLERDDFQQRFVAGTPISLQELLYPLLQGWDSVAVRADVEIGGTDQRFNLLLGRDLQEQVGQEPQVVMTHELLVGTDGVRKMSQSLGNYVGLLDRPEDVYGKTMSVSDDAMPQWFRLASGLDPADVTRTLSALEDGSLSPVEAKRALARAVTARLHDAEAAEEAARRFDLVHRARAVAADVAEADLPPGDPVHLPALLVRLLDVPSTSEARRLIASGAVRLDGDAVGELDLARSALAGRVLQRGRRAFVRLRDGAGDGG</sequence>
<dbReference type="EMBL" id="CADCWC010000342">
    <property type="protein sequence ID" value="CAA9545762.1"/>
    <property type="molecule type" value="Genomic_DNA"/>
</dbReference>